<protein>
    <recommendedName>
        <fullName evidence="4">General secretion pathway GspH domain-containing protein</fullName>
    </recommendedName>
</protein>
<dbReference type="EMBL" id="MFTJ01000056">
    <property type="protein sequence ID" value="OGI64276.1"/>
    <property type="molecule type" value="Genomic_DNA"/>
</dbReference>
<name>A0A1F6V495_9BACT</name>
<keyword evidence="1" id="KW-0812">Transmembrane</keyword>
<evidence type="ECO:0008006" key="4">
    <source>
        <dbReference type="Google" id="ProtNLM"/>
    </source>
</evidence>
<gene>
    <name evidence="2" type="ORF">A2642_00990</name>
</gene>
<dbReference type="NCBIfam" id="TIGR02532">
    <property type="entry name" value="IV_pilin_GFxxxE"/>
    <property type="match status" value="1"/>
</dbReference>
<dbReference type="AlphaFoldDB" id="A0A1F6V495"/>
<keyword evidence="1" id="KW-1133">Transmembrane helix</keyword>
<evidence type="ECO:0000256" key="1">
    <source>
        <dbReference type="SAM" id="Phobius"/>
    </source>
</evidence>
<dbReference type="SUPFAM" id="SSF54523">
    <property type="entry name" value="Pili subunits"/>
    <property type="match status" value="1"/>
</dbReference>
<reference evidence="2 3" key="1">
    <citation type="journal article" date="2016" name="Nat. Commun.">
        <title>Thousands of microbial genomes shed light on interconnected biogeochemical processes in an aquifer system.</title>
        <authorList>
            <person name="Anantharaman K."/>
            <person name="Brown C.T."/>
            <person name="Hug L.A."/>
            <person name="Sharon I."/>
            <person name="Castelle C.J."/>
            <person name="Probst A.J."/>
            <person name="Thomas B.C."/>
            <person name="Singh A."/>
            <person name="Wilkins M.J."/>
            <person name="Karaoz U."/>
            <person name="Brodie E.L."/>
            <person name="Williams K.H."/>
            <person name="Hubbard S.S."/>
            <person name="Banfield J.F."/>
        </authorList>
    </citation>
    <scope>NUCLEOTIDE SEQUENCE [LARGE SCALE GENOMIC DNA]</scope>
</reference>
<proteinExistence type="predicted"/>
<comment type="caution">
    <text evidence="2">The sequence shown here is derived from an EMBL/GenBank/DDBJ whole genome shotgun (WGS) entry which is preliminary data.</text>
</comment>
<keyword evidence="1" id="KW-0472">Membrane</keyword>
<dbReference type="InterPro" id="IPR012902">
    <property type="entry name" value="N_methyl_site"/>
</dbReference>
<dbReference type="Proteomes" id="UP000178700">
    <property type="component" value="Unassembled WGS sequence"/>
</dbReference>
<sequence>MIFIFKKLKIISYKLKASKLNRGMTYVELIVVLMIFATISSIVLFNYQEFQTKVDIKNLASDIALKIVEAQKSAISGKLSAQGDFASKPAYGIYFNQSPSANFIYFADFDNDKIYTETPLDTILIPKNYSISRIDECSDIDCSLPVLIDFPFSITFKRPDSKANFTDSDGNDLIDLIDLIQNSSDYIRITIKSPQSVTASIKIYPSGRIQVN</sequence>
<organism evidence="2 3">
    <name type="scientific">Candidatus Nomurabacteria bacterium RIFCSPHIGHO2_01_FULL_39_10</name>
    <dbReference type="NCBI Taxonomy" id="1801733"/>
    <lineage>
        <taxon>Bacteria</taxon>
        <taxon>Candidatus Nomuraibacteriota</taxon>
    </lineage>
</organism>
<accession>A0A1F6V495</accession>
<feature type="transmembrane region" description="Helical" evidence="1">
    <location>
        <begin position="26"/>
        <end position="47"/>
    </location>
</feature>
<evidence type="ECO:0000313" key="2">
    <source>
        <dbReference type="EMBL" id="OGI64276.1"/>
    </source>
</evidence>
<dbReference type="InterPro" id="IPR045584">
    <property type="entry name" value="Pilin-like"/>
</dbReference>
<evidence type="ECO:0000313" key="3">
    <source>
        <dbReference type="Proteomes" id="UP000178700"/>
    </source>
</evidence>